<evidence type="ECO:0000313" key="1">
    <source>
        <dbReference type="EMBL" id="ORM75203.1"/>
    </source>
</evidence>
<dbReference type="InterPro" id="IPR043037">
    <property type="entry name" value="CfaE_adhesin"/>
</dbReference>
<proteinExistence type="predicted"/>
<dbReference type="InterPro" id="IPR010888">
    <property type="entry name" value="CblD"/>
</dbReference>
<keyword evidence="2" id="KW-1185">Reference proteome</keyword>
<dbReference type="EMBL" id="MLFS01000001">
    <property type="protein sequence ID" value="ORM75203.1"/>
    <property type="molecule type" value="Genomic_DNA"/>
</dbReference>
<comment type="caution">
    <text evidence="1">The sequence shown here is derived from an EMBL/GenBank/DDBJ whole genome shotgun (WGS) entry which is preliminary data.</text>
</comment>
<dbReference type="Pfam" id="PF07434">
    <property type="entry name" value="CblD"/>
    <property type="match status" value="1"/>
</dbReference>
<dbReference type="Proteomes" id="UP000193104">
    <property type="component" value="Unassembled WGS sequence"/>
</dbReference>
<dbReference type="Gene3D" id="2.60.40.2040">
    <property type="entry name" value="CFA/I fimbrial subunit E, pilin domain"/>
    <property type="match status" value="1"/>
</dbReference>
<evidence type="ECO:0000313" key="2">
    <source>
        <dbReference type="Proteomes" id="UP000193104"/>
    </source>
</evidence>
<dbReference type="Gene3D" id="2.60.40.2520">
    <property type="entry name" value="CFA/I fimbrial subunit E, adhesin domain"/>
    <property type="match status" value="1"/>
</dbReference>
<reference evidence="1 2" key="1">
    <citation type="journal article" date="2017" name="Antonie Van Leeuwenhoek">
        <title>Phylogenomic resolution of the bacterial genus Pantoea and its relationship with Erwinia and Tatumella.</title>
        <authorList>
            <person name="Palmer M."/>
            <person name="Steenkamp E.T."/>
            <person name="Coetzee M.P."/>
            <person name="Chan W.Y."/>
            <person name="van Zyl E."/>
            <person name="De Maayer P."/>
            <person name="Coutinho T.A."/>
            <person name="Blom J."/>
            <person name="Smits T.H."/>
            <person name="Duffy B."/>
            <person name="Venter S.N."/>
        </authorList>
    </citation>
    <scope>NUCLEOTIDE SEQUENCE [LARGE SCALE GENOMIC DNA]</scope>
    <source>
        <strain evidence="1 2">LMG 26277</strain>
    </source>
</reference>
<name>A0A1X1DER5_9GAMM</name>
<protein>
    <submittedName>
        <fullName evidence="1">Uncharacterized protein</fullName>
    </submittedName>
</protein>
<gene>
    <name evidence="1" type="ORF">HA48_00295</name>
</gene>
<sequence>MNSTANHWCDEGFYSKGKALTLWITDDEIAKLPIGGIWQANLKLLQAIEDIVSGEFRNVASWSADITLNLHDINNITIWFPQFKTSTPRVDLQLHTLPTPATPGGTMSGKALLDMCLYDGFNANSSSYQVTLSDGQNISGRDSQDFSVFRDGLPDAARRKRVDYRIQLSYNGQLHTLENNQTLTLSGINQAMIRPVKLPKIPQAVMCVPTPLTFITPTFNQMDKESGSYSGQVRMVFTPSL</sequence>
<accession>A0A1X1DER5</accession>
<organism evidence="1 2">
    <name type="scientific">Pantoea wallisii</name>
    <dbReference type="NCBI Taxonomy" id="1076551"/>
    <lineage>
        <taxon>Bacteria</taxon>
        <taxon>Pseudomonadati</taxon>
        <taxon>Pseudomonadota</taxon>
        <taxon>Gammaproteobacteria</taxon>
        <taxon>Enterobacterales</taxon>
        <taxon>Erwiniaceae</taxon>
        <taxon>Pantoea</taxon>
    </lineage>
</organism>
<dbReference type="AlphaFoldDB" id="A0A1X1DER5"/>